<evidence type="ECO:0000256" key="5">
    <source>
        <dbReference type="ARBA" id="ARBA00022968"/>
    </source>
</evidence>
<evidence type="ECO:0000256" key="4">
    <source>
        <dbReference type="ARBA" id="ARBA00022692"/>
    </source>
</evidence>
<reference evidence="10 11" key="1">
    <citation type="submission" date="2009-12" db="EMBL/GenBank/DDBJ databases">
        <title>The Genome Sequence of Anolis carolinensis (Green Anole Lizard).</title>
        <authorList>
            <consortium name="The Genome Sequencing Platform"/>
            <person name="Di Palma F."/>
            <person name="Alfoldi J."/>
            <person name="Heiman D."/>
            <person name="Young S."/>
            <person name="Grabherr M."/>
            <person name="Johnson J."/>
            <person name="Lander E.S."/>
            <person name="Lindblad-Toh K."/>
        </authorList>
    </citation>
    <scope>NUCLEOTIDE SEQUENCE [LARGE SCALE GENOMIC DNA]</scope>
    <source>
        <strain evidence="10 11">JBL SC #1</strain>
    </source>
</reference>
<keyword evidence="7" id="KW-0333">Golgi apparatus</keyword>
<comment type="similarity">
    <text evidence="2">Belongs to the galactose-3-O-sulfotransferase family.</text>
</comment>
<evidence type="ECO:0000256" key="1">
    <source>
        <dbReference type="ARBA" id="ARBA00004323"/>
    </source>
</evidence>
<dbReference type="PANTHER" id="PTHR14647">
    <property type="entry name" value="GALACTOSE-3-O-SULFOTRANSFERASE"/>
    <property type="match status" value="1"/>
</dbReference>
<keyword evidence="9" id="KW-0325">Glycoprotein</keyword>
<protein>
    <recommendedName>
        <fullName evidence="12">Galactose-3-O-sulfotransferase 2</fullName>
    </recommendedName>
</protein>
<keyword evidence="8" id="KW-0472">Membrane</keyword>
<keyword evidence="4" id="KW-0812">Transmembrane</keyword>
<keyword evidence="6" id="KW-1133">Transmembrane helix</keyword>
<dbReference type="GO" id="GO:0001733">
    <property type="term" value="F:galactosylceramide sulfotransferase activity"/>
    <property type="evidence" value="ECO:0007669"/>
    <property type="project" value="InterPro"/>
</dbReference>
<reference evidence="10" key="2">
    <citation type="submission" date="2025-08" db="UniProtKB">
        <authorList>
            <consortium name="Ensembl"/>
        </authorList>
    </citation>
    <scope>IDENTIFICATION</scope>
</reference>
<evidence type="ECO:0000313" key="10">
    <source>
        <dbReference type="Ensembl" id="ENSACAP00000020829.3"/>
    </source>
</evidence>
<keyword evidence="3" id="KW-0808">Transferase</keyword>
<evidence type="ECO:0000256" key="6">
    <source>
        <dbReference type="ARBA" id="ARBA00022989"/>
    </source>
</evidence>
<dbReference type="GO" id="GO:0009247">
    <property type="term" value="P:glycolipid biosynthetic process"/>
    <property type="evidence" value="ECO:0007669"/>
    <property type="project" value="InterPro"/>
</dbReference>
<comment type="subcellular location">
    <subcellularLocation>
        <location evidence="1">Golgi apparatus membrane</location>
        <topology evidence="1">Single-pass type II membrane protein</topology>
    </subcellularLocation>
</comment>
<dbReference type="Proteomes" id="UP000001646">
    <property type="component" value="Chromosome 2"/>
</dbReference>
<dbReference type="Gene3D" id="3.40.50.300">
    <property type="entry name" value="P-loop containing nucleotide triphosphate hydrolases"/>
    <property type="match status" value="1"/>
</dbReference>
<evidence type="ECO:0000256" key="2">
    <source>
        <dbReference type="ARBA" id="ARBA00008124"/>
    </source>
</evidence>
<dbReference type="GO" id="GO:0000139">
    <property type="term" value="C:Golgi membrane"/>
    <property type="evidence" value="ECO:0007669"/>
    <property type="project" value="UniProtKB-SubCell"/>
</dbReference>
<dbReference type="InterPro" id="IPR009729">
    <property type="entry name" value="Gal-3-0_sulfotransfrase"/>
</dbReference>
<keyword evidence="11" id="KW-1185">Reference proteome</keyword>
<dbReference type="Pfam" id="PF06990">
    <property type="entry name" value="Gal-3-0_sulfotr"/>
    <property type="match status" value="1"/>
</dbReference>
<reference evidence="10" key="3">
    <citation type="submission" date="2025-09" db="UniProtKB">
        <authorList>
            <consortium name="Ensembl"/>
        </authorList>
    </citation>
    <scope>IDENTIFICATION</scope>
</reference>
<evidence type="ECO:0000256" key="9">
    <source>
        <dbReference type="ARBA" id="ARBA00023180"/>
    </source>
</evidence>
<dbReference type="PANTHER" id="PTHR14647:SF84">
    <property type="entry name" value="GALACTOSE-3-O-SULFOTRANSFERASE 2-LIKE"/>
    <property type="match status" value="1"/>
</dbReference>
<dbReference type="SUPFAM" id="SSF52540">
    <property type="entry name" value="P-loop containing nucleoside triphosphate hydrolases"/>
    <property type="match status" value="1"/>
</dbReference>
<dbReference type="Ensembl" id="ENSACAT00000026619.3">
    <property type="protein sequence ID" value="ENSACAP00000020829.3"/>
    <property type="gene ID" value="ENSACAG00000026255.3"/>
</dbReference>
<dbReference type="HOGENOM" id="CLU_040616_1_0_1"/>
<dbReference type="eggNOG" id="ENOG502QUJ6">
    <property type="taxonomic scope" value="Eukaryota"/>
</dbReference>
<dbReference type="GeneTree" id="ENSGT00950000182923"/>
<sequence>MHRLFFIITCPLPSRSVDQGQIKNNLKYHIVCSYFESKSFLPSFLPPSLPPWELVARLVQSSLNFRLFVSLTTISVLGIYCYTYKKLIYIVLHLNRKEELLSLQPRSVSTQTLSVWHGTGKPVSEEPGDLNIVFLKTHKTGSSTVQNILFRASERHNLTVAFPLYSYQFAYPERFSRAFVEDIPPGATHFNLLCSHMRLDVGEVRAIMPSHSIFLTILRHPVQTFESVFHYYLNMVPAFQPLANHSRPLLAFLEASAQYYNAQDSSNGLAKNPMAFDLGLSPRDEESANSEWSVELEKLNQTFHLVMIAEHFDESLLLARELLGLDMEELVYVKLNVRHKEGEPLSKGLAQKIQAWNWFDMQLYKFFQRILWHKVERYGYMRMKRELDTFRALLRETVARCLAEDSVGPGDMADALRPWQPSSVTILGYRLKQNLTYAQYSSCFRLVLPELQYHTYLYYKQYGKDMRPLPTT</sequence>
<name>G1KYE3_ANOCA</name>
<accession>G1KYE3</accession>
<evidence type="ECO:0008006" key="12">
    <source>
        <dbReference type="Google" id="ProtNLM"/>
    </source>
</evidence>
<dbReference type="InterPro" id="IPR027417">
    <property type="entry name" value="P-loop_NTPase"/>
</dbReference>
<evidence type="ECO:0000256" key="3">
    <source>
        <dbReference type="ARBA" id="ARBA00022679"/>
    </source>
</evidence>
<dbReference type="InParanoid" id="G1KYE3"/>
<dbReference type="AlphaFoldDB" id="G1KYE3"/>
<organism evidence="10 11">
    <name type="scientific">Anolis carolinensis</name>
    <name type="common">Green anole</name>
    <name type="synonym">American chameleon</name>
    <dbReference type="NCBI Taxonomy" id="28377"/>
    <lineage>
        <taxon>Eukaryota</taxon>
        <taxon>Metazoa</taxon>
        <taxon>Chordata</taxon>
        <taxon>Craniata</taxon>
        <taxon>Vertebrata</taxon>
        <taxon>Euteleostomi</taxon>
        <taxon>Lepidosauria</taxon>
        <taxon>Squamata</taxon>
        <taxon>Bifurcata</taxon>
        <taxon>Unidentata</taxon>
        <taxon>Episquamata</taxon>
        <taxon>Toxicofera</taxon>
        <taxon>Iguania</taxon>
        <taxon>Dactyloidae</taxon>
        <taxon>Anolis</taxon>
    </lineage>
</organism>
<evidence type="ECO:0000313" key="11">
    <source>
        <dbReference type="Proteomes" id="UP000001646"/>
    </source>
</evidence>
<proteinExistence type="inferred from homology"/>
<keyword evidence="5" id="KW-0735">Signal-anchor</keyword>
<evidence type="ECO:0000256" key="8">
    <source>
        <dbReference type="ARBA" id="ARBA00023136"/>
    </source>
</evidence>
<dbReference type="GO" id="GO:0050694">
    <property type="term" value="F:galactose 3-O-sulfotransferase activity"/>
    <property type="evidence" value="ECO:0000318"/>
    <property type="project" value="GO_Central"/>
</dbReference>
<evidence type="ECO:0000256" key="7">
    <source>
        <dbReference type="ARBA" id="ARBA00023034"/>
    </source>
</evidence>